<feature type="domain" description="Impact N-terminal" evidence="2">
    <location>
        <begin position="49"/>
        <end position="191"/>
    </location>
</feature>
<dbReference type="GO" id="GO:0140469">
    <property type="term" value="P:GCN2-mediated signaling"/>
    <property type="evidence" value="ECO:0007669"/>
    <property type="project" value="TreeGrafter"/>
</dbReference>
<organism evidence="4">
    <name type="scientific">Candida tenuis (strain ATCC 10573 / BCRC 21748 / CBS 615 / JCM 9827 / NBRC 10315 / NRRL Y-1498 / VKM Y-70)</name>
    <name type="common">Yeast</name>
    <name type="synonym">Yamadazyma tenuis</name>
    <dbReference type="NCBI Taxonomy" id="590646"/>
    <lineage>
        <taxon>Eukaryota</taxon>
        <taxon>Fungi</taxon>
        <taxon>Dikarya</taxon>
        <taxon>Ascomycota</taxon>
        <taxon>Saccharomycotina</taxon>
        <taxon>Pichiomycetes</taxon>
        <taxon>Debaryomycetaceae</taxon>
        <taxon>Yamadazyma</taxon>
    </lineage>
</organism>
<dbReference type="Pfam" id="PF01205">
    <property type="entry name" value="Impact_N"/>
    <property type="match status" value="1"/>
</dbReference>
<dbReference type="Proteomes" id="UP000000707">
    <property type="component" value="Unassembled WGS sequence"/>
</dbReference>
<dbReference type="eggNOG" id="KOG3299">
    <property type="taxonomic scope" value="Eukaryota"/>
</dbReference>
<protein>
    <recommendedName>
        <fullName evidence="2">Impact N-terminal domain-containing protein</fullName>
    </recommendedName>
</protein>
<keyword evidence="4" id="KW-1185">Reference proteome</keyword>
<dbReference type="InterPro" id="IPR023582">
    <property type="entry name" value="Impact"/>
</dbReference>
<dbReference type="EMBL" id="GL996515">
    <property type="protein sequence ID" value="EGV64600.1"/>
    <property type="molecule type" value="Genomic_DNA"/>
</dbReference>
<dbReference type="InterPro" id="IPR001498">
    <property type="entry name" value="Impact_N"/>
</dbReference>
<dbReference type="Gene3D" id="3.30.230.30">
    <property type="entry name" value="Impact, N-terminal domain"/>
    <property type="match status" value="1"/>
</dbReference>
<dbReference type="GO" id="GO:0005737">
    <property type="term" value="C:cytoplasm"/>
    <property type="evidence" value="ECO:0007669"/>
    <property type="project" value="TreeGrafter"/>
</dbReference>
<dbReference type="InterPro" id="IPR036956">
    <property type="entry name" value="Impact_N_sf"/>
</dbReference>
<dbReference type="AlphaFoldDB" id="G3B242"/>
<dbReference type="OrthoDB" id="69641at2759"/>
<name>G3B242_CANTC</name>
<accession>G3B242</accession>
<dbReference type="InterPro" id="IPR020568">
    <property type="entry name" value="Ribosomal_Su5_D2-typ_SF"/>
</dbReference>
<dbReference type="PANTHER" id="PTHR16301:SF17">
    <property type="entry name" value="IMPACT FAMILY MEMBER YDL177C"/>
    <property type="match status" value="1"/>
</dbReference>
<dbReference type="HOGENOM" id="CLU_045276_2_2_1"/>
<evidence type="ECO:0000259" key="2">
    <source>
        <dbReference type="Pfam" id="PF01205"/>
    </source>
</evidence>
<evidence type="ECO:0000313" key="3">
    <source>
        <dbReference type="EMBL" id="EGV64600.1"/>
    </source>
</evidence>
<dbReference type="GO" id="GO:0006446">
    <property type="term" value="P:regulation of translational initiation"/>
    <property type="evidence" value="ECO:0007669"/>
    <property type="project" value="TreeGrafter"/>
</dbReference>
<gene>
    <name evidence="3" type="ORF">CANTEDRAFT_103288</name>
</gene>
<dbReference type="SUPFAM" id="SSF54211">
    <property type="entry name" value="Ribosomal protein S5 domain 2-like"/>
    <property type="match status" value="1"/>
</dbReference>
<reference evidence="3 4" key="1">
    <citation type="journal article" date="2011" name="Proc. Natl. Acad. Sci. U.S.A.">
        <title>Comparative genomics of xylose-fermenting fungi for enhanced biofuel production.</title>
        <authorList>
            <person name="Wohlbach D.J."/>
            <person name="Kuo A."/>
            <person name="Sato T.K."/>
            <person name="Potts K.M."/>
            <person name="Salamov A.A."/>
            <person name="LaButti K.M."/>
            <person name="Sun H."/>
            <person name="Clum A."/>
            <person name="Pangilinan J.L."/>
            <person name="Lindquist E.A."/>
            <person name="Lucas S."/>
            <person name="Lapidus A."/>
            <person name="Jin M."/>
            <person name="Gunawan C."/>
            <person name="Balan V."/>
            <person name="Dale B.E."/>
            <person name="Jeffries T.W."/>
            <person name="Zinkel R."/>
            <person name="Barry K.W."/>
            <person name="Grigoriev I.V."/>
            <person name="Gasch A.P."/>
        </authorList>
    </citation>
    <scope>NUCLEOTIDE SEQUENCE [LARGE SCALE GENOMIC DNA]</scope>
    <source>
        <strain evidence="4">ATCC 10573 / BCRC 21748 / CBS 615 / JCM 9827 / NBRC 10315 / NRRL Y-1498 / VKM Y-70</strain>
    </source>
</reference>
<evidence type="ECO:0000313" key="4">
    <source>
        <dbReference type="Proteomes" id="UP000000707"/>
    </source>
</evidence>
<dbReference type="PANTHER" id="PTHR16301">
    <property type="entry name" value="IMPACT-RELATED"/>
    <property type="match status" value="1"/>
</dbReference>
<comment type="similarity">
    <text evidence="1">Belongs to the IMPACT family.</text>
</comment>
<sequence length="200" mass="23012">MAGIWKIRCLSRLGHWKPVWHSLNVHRYSTGTQASENINWYCSDIVKLRGSEFQGRHIQVHSEQEVKEALKLFAQEHKRVMKKASHPAIYAWRTGEKVELSEEEILQNTLNPDSKQLKKKKKGIEPSKLHKYINVSQGVEDGGERRSGQDLFRRVIQRYELYNVLVIVSRWMRGSTIGPSRFKCIGDAGTDSVRKGGLIS</sequence>
<proteinExistence type="inferred from homology"/>
<evidence type="ECO:0000256" key="1">
    <source>
        <dbReference type="ARBA" id="ARBA00007665"/>
    </source>
</evidence>
<dbReference type="STRING" id="590646.G3B242"/>